<dbReference type="InterPro" id="IPR003657">
    <property type="entry name" value="WRKY_dom"/>
</dbReference>
<evidence type="ECO:0000259" key="8">
    <source>
        <dbReference type="PROSITE" id="PS50811"/>
    </source>
</evidence>
<dbReference type="GO" id="GO:0000976">
    <property type="term" value="F:transcription cis-regulatory region binding"/>
    <property type="evidence" value="ECO:0007669"/>
    <property type="project" value="TreeGrafter"/>
</dbReference>
<dbReference type="EnsemblPlants" id="OBART08G13340.1">
    <property type="protein sequence ID" value="OBART08G13340.1"/>
    <property type="gene ID" value="OBART08G13340"/>
</dbReference>
<evidence type="ECO:0000313" key="10">
    <source>
        <dbReference type="Proteomes" id="UP000026960"/>
    </source>
</evidence>
<organism evidence="9">
    <name type="scientific">Oryza barthii</name>
    <dbReference type="NCBI Taxonomy" id="65489"/>
    <lineage>
        <taxon>Eukaryota</taxon>
        <taxon>Viridiplantae</taxon>
        <taxon>Streptophyta</taxon>
        <taxon>Embryophyta</taxon>
        <taxon>Tracheophyta</taxon>
        <taxon>Spermatophyta</taxon>
        <taxon>Magnoliopsida</taxon>
        <taxon>Liliopsida</taxon>
        <taxon>Poales</taxon>
        <taxon>Poaceae</taxon>
        <taxon>BOP clade</taxon>
        <taxon>Oryzoideae</taxon>
        <taxon>Oryzeae</taxon>
        <taxon>Oryzinae</taxon>
        <taxon>Oryza</taxon>
    </lineage>
</organism>
<dbReference type="GO" id="GO:0010150">
    <property type="term" value="P:leaf senescence"/>
    <property type="evidence" value="ECO:0007669"/>
    <property type="project" value="UniProtKB-ARBA"/>
</dbReference>
<dbReference type="Gene3D" id="2.20.25.80">
    <property type="entry name" value="WRKY domain"/>
    <property type="match status" value="1"/>
</dbReference>
<dbReference type="eggNOG" id="ENOG502QPRM">
    <property type="taxonomic scope" value="Eukaryota"/>
</dbReference>
<name>A0A0D3GZT7_9ORYZ</name>
<evidence type="ECO:0000313" key="9">
    <source>
        <dbReference type="EnsemblPlants" id="OBART08G13340.1"/>
    </source>
</evidence>
<dbReference type="PANTHER" id="PTHR32096:SF152">
    <property type="entry name" value="OS08G0386200 PROTEIN"/>
    <property type="match status" value="1"/>
</dbReference>
<keyword evidence="5" id="KW-0539">Nucleus</keyword>
<dbReference type="SMART" id="SM00774">
    <property type="entry name" value="WRKY"/>
    <property type="match status" value="1"/>
</dbReference>
<evidence type="ECO:0000256" key="2">
    <source>
        <dbReference type="ARBA" id="ARBA00023015"/>
    </source>
</evidence>
<evidence type="ECO:0000256" key="4">
    <source>
        <dbReference type="ARBA" id="ARBA00023163"/>
    </source>
</evidence>
<dbReference type="GO" id="GO:0005634">
    <property type="term" value="C:nucleus"/>
    <property type="evidence" value="ECO:0007669"/>
    <property type="project" value="UniProtKB-SubCell"/>
</dbReference>
<dbReference type="HOGENOM" id="CLU_058534_0_1_1"/>
<protein>
    <recommendedName>
        <fullName evidence="8">WRKY domain-containing protein</fullName>
    </recommendedName>
</protein>
<dbReference type="STRING" id="65489.A0A0D3GZT7"/>
<reference evidence="9" key="1">
    <citation type="journal article" date="2009" name="Rice">
        <title>De Novo Next Generation Sequencing of Plant Genomes.</title>
        <authorList>
            <person name="Rounsley S."/>
            <person name="Marri P.R."/>
            <person name="Yu Y."/>
            <person name="He R."/>
            <person name="Sisneros N."/>
            <person name="Goicoechea J.L."/>
            <person name="Lee S.J."/>
            <person name="Angelova A."/>
            <person name="Kudrna D."/>
            <person name="Luo M."/>
            <person name="Affourtit J."/>
            <person name="Desany B."/>
            <person name="Knight J."/>
            <person name="Niazi F."/>
            <person name="Egholm M."/>
            <person name="Wing R.A."/>
        </authorList>
    </citation>
    <scope>NUCLEOTIDE SEQUENCE [LARGE SCALE GENOMIC DNA]</scope>
    <source>
        <strain evidence="9">cv. IRGC 105608</strain>
    </source>
</reference>
<comment type="subcellular location">
    <subcellularLocation>
        <location evidence="1">Nucleus</location>
    </subcellularLocation>
</comment>
<dbReference type="AlphaFoldDB" id="A0A0D3GZT7"/>
<dbReference type="SUPFAM" id="SSF118290">
    <property type="entry name" value="WRKY DNA-binding domain"/>
    <property type="match status" value="1"/>
</dbReference>
<keyword evidence="3" id="KW-0238">DNA-binding</keyword>
<evidence type="ECO:0000256" key="1">
    <source>
        <dbReference type="ARBA" id="ARBA00004123"/>
    </source>
</evidence>
<dbReference type="Gramene" id="OBART08G13340.1">
    <property type="protein sequence ID" value="OBART08G13340.1"/>
    <property type="gene ID" value="OBART08G13340"/>
</dbReference>
<keyword evidence="10" id="KW-1185">Reference proteome</keyword>
<dbReference type="PANTHER" id="PTHR32096">
    <property type="entry name" value="WRKY TRANSCRIPTION FACTOR 30-RELATED-RELATED"/>
    <property type="match status" value="1"/>
</dbReference>
<reference evidence="9" key="2">
    <citation type="submission" date="2015-03" db="UniProtKB">
        <authorList>
            <consortium name="EnsemblPlants"/>
        </authorList>
    </citation>
    <scope>IDENTIFICATION</scope>
</reference>
<evidence type="ECO:0000256" key="3">
    <source>
        <dbReference type="ARBA" id="ARBA00023125"/>
    </source>
</evidence>
<evidence type="ECO:0000256" key="7">
    <source>
        <dbReference type="SAM" id="MobiDB-lite"/>
    </source>
</evidence>
<evidence type="ECO:0000256" key="5">
    <source>
        <dbReference type="ARBA" id="ARBA00023242"/>
    </source>
</evidence>
<proteinExistence type="inferred from homology"/>
<dbReference type="GO" id="GO:0009751">
    <property type="term" value="P:response to salicylic acid"/>
    <property type="evidence" value="ECO:0007669"/>
    <property type="project" value="UniProtKB-ARBA"/>
</dbReference>
<dbReference type="GO" id="GO:0042542">
    <property type="term" value="P:response to hydrogen peroxide"/>
    <property type="evidence" value="ECO:0007669"/>
    <property type="project" value="UniProtKB-ARBA"/>
</dbReference>
<sequence length="253" mass="26675">MEGVVDGSGAQLVVAELVRVQGLLRQLEAHLSAPCSVELCRGLAAQIVALTDRSIGIATRSFSSASGGGAHFADTAPPMPALTSCTPSPLSDGSDHQPFRTTNAKKRKTTARWTSQVRVSAAGGAEGPADDGHSWRKYGQKDILGAKHPRGYYRCTHRNTQGCTATKQVQRTDDDASLFDVVYVASDSYGLGGAGYGDWRCCDGDLQEVVSALATVTSAPDHAAMDAADFMSYCFDFDPAVYGGIVGTPSFFL</sequence>
<dbReference type="Proteomes" id="UP000026960">
    <property type="component" value="Chromosome 8"/>
</dbReference>
<dbReference type="GO" id="GO:0010193">
    <property type="term" value="P:response to ozone"/>
    <property type="evidence" value="ECO:0007669"/>
    <property type="project" value="UniProtKB-ARBA"/>
</dbReference>
<keyword evidence="2" id="KW-0805">Transcription regulation</keyword>
<keyword evidence="4" id="KW-0804">Transcription</keyword>
<dbReference type="PROSITE" id="PS50811">
    <property type="entry name" value="WRKY"/>
    <property type="match status" value="1"/>
</dbReference>
<evidence type="ECO:0000256" key="6">
    <source>
        <dbReference type="ARBA" id="ARBA00060850"/>
    </source>
</evidence>
<dbReference type="InterPro" id="IPR036576">
    <property type="entry name" value="WRKY_dom_sf"/>
</dbReference>
<accession>A0A0D3GZT7</accession>
<comment type="similarity">
    <text evidence="6">Belongs to the WRKY group III family.</text>
</comment>
<dbReference type="FunFam" id="2.20.25.80:FF:000009">
    <property type="entry name" value="WRKY transcription factor 53"/>
    <property type="match status" value="1"/>
</dbReference>
<dbReference type="InterPro" id="IPR044810">
    <property type="entry name" value="WRKY_plant"/>
</dbReference>
<dbReference type="PaxDb" id="65489-OBART08G13340.1"/>
<feature type="region of interest" description="Disordered" evidence="7">
    <location>
        <begin position="86"/>
        <end position="136"/>
    </location>
</feature>
<feature type="domain" description="WRKY" evidence="8">
    <location>
        <begin position="124"/>
        <end position="192"/>
    </location>
</feature>
<dbReference type="GO" id="GO:0003700">
    <property type="term" value="F:DNA-binding transcription factor activity"/>
    <property type="evidence" value="ECO:0007669"/>
    <property type="project" value="InterPro"/>
</dbReference>
<dbReference type="Pfam" id="PF03106">
    <property type="entry name" value="WRKY"/>
    <property type="match status" value="1"/>
</dbReference>